<accession>C8VQS9</accession>
<dbReference type="RefSeq" id="XP_682594.1">
    <property type="nucleotide sequence ID" value="XM_677502.1"/>
</dbReference>
<organism evidence="1 2">
    <name type="scientific">Emericella nidulans (strain FGSC A4 / ATCC 38163 / CBS 112.46 / NRRL 194 / M139)</name>
    <name type="common">Aspergillus nidulans</name>
    <dbReference type="NCBI Taxonomy" id="227321"/>
    <lineage>
        <taxon>Eukaryota</taxon>
        <taxon>Fungi</taxon>
        <taxon>Dikarya</taxon>
        <taxon>Ascomycota</taxon>
        <taxon>Pezizomycotina</taxon>
        <taxon>Eurotiomycetes</taxon>
        <taxon>Eurotiomycetidae</taxon>
        <taxon>Eurotiales</taxon>
        <taxon>Aspergillaceae</taxon>
        <taxon>Aspergillus</taxon>
        <taxon>Aspergillus subgen. Nidulantes</taxon>
    </lineage>
</organism>
<dbReference type="KEGG" id="ani:ANIA_09325"/>
<dbReference type="HOGENOM" id="CLU_125050_0_0_1"/>
<dbReference type="OrthoDB" id="5422905at2759"/>
<dbReference type="eggNOG" id="ENOG502RNGY">
    <property type="taxonomic scope" value="Eukaryota"/>
</dbReference>
<gene>
    <name evidence="1" type="ORF">ANIA_09325</name>
</gene>
<keyword evidence="2" id="KW-1185">Reference proteome</keyword>
<name>Q5AQV5_EMENI</name>
<reference evidence="2" key="1">
    <citation type="journal article" date="2005" name="Nature">
        <title>Sequencing of Aspergillus nidulans and comparative analysis with A. fumigatus and A. oryzae.</title>
        <authorList>
            <person name="Galagan J.E."/>
            <person name="Calvo S.E."/>
            <person name="Cuomo C."/>
            <person name="Ma L.J."/>
            <person name="Wortman J.R."/>
            <person name="Batzoglou S."/>
            <person name="Lee S.I."/>
            <person name="Basturkmen M."/>
            <person name="Spevak C.C."/>
            <person name="Clutterbuck J."/>
            <person name="Kapitonov V."/>
            <person name="Jurka J."/>
            <person name="Scazzocchio C."/>
            <person name="Farman M."/>
            <person name="Butler J."/>
            <person name="Purcell S."/>
            <person name="Harris S."/>
            <person name="Braus G.H."/>
            <person name="Draht O."/>
            <person name="Busch S."/>
            <person name="D'Enfert C."/>
            <person name="Bouchier C."/>
            <person name="Goldman G.H."/>
            <person name="Bell-Pedersen D."/>
            <person name="Griffiths-Jones S."/>
            <person name="Doonan J.H."/>
            <person name="Yu J."/>
            <person name="Vienken K."/>
            <person name="Pain A."/>
            <person name="Freitag M."/>
            <person name="Selker E.U."/>
            <person name="Archer D.B."/>
            <person name="Penalva M.A."/>
            <person name="Oakley B.R."/>
            <person name="Momany M."/>
            <person name="Tanaka T."/>
            <person name="Kumagai T."/>
            <person name="Asai K."/>
            <person name="Machida M."/>
            <person name="Nierman W.C."/>
            <person name="Denning D.W."/>
            <person name="Caddick M."/>
            <person name="Hynes M."/>
            <person name="Paoletti M."/>
            <person name="Fischer R."/>
            <person name="Miller B."/>
            <person name="Dyer P."/>
            <person name="Sachs M.S."/>
            <person name="Osmani S.A."/>
            <person name="Birren B.W."/>
        </authorList>
    </citation>
    <scope>NUCLEOTIDE SEQUENCE [LARGE SCALE GENOMIC DNA]</scope>
    <source>
        <strain evidence="2">FGSC A4 / ATCC 38163 / CBS 112.46 / NRRL 194 / M139</strain>
    </source>
</reference>
<dbReference type="InParanoid" id="Q5AQV5"/>
<dbReference type="OMA" id="HHFVIGP"/>
<dbReference type="Proteomes" id="UP000000560">
    <property type="component" value="Chromosome VIII"/>
</dbReference>
<dbReference type="EMBL" id="BN001308">
    <property type="protein sequence ID" value="CBF87406.1"/>
    <property type="molecule type" value="Genomic_DNA"/>
</dbReference>
<protein>
    <submittedName>
        <fullName evidence="1">Uncharacterized protein</fullName>
    </submittedName>
</protein>
<dbReference type="GeneID" id="2867786"/>
<proteinExistence type="predicted"/>
<evidence type="ECO:0000313" key="2">
    <source>
        <dbReference type="Proteomes" id="UP000000560"/>
    </source>
</evidence>
<sequence length="160" mass="18059">MAKQISRSGQENPKVAFISGPIDTGPDSIYFRTHYIKPIDVAIAAGHDFVIGPILSGVDADALDYLLDYPIAPSRITIFMTIAEDSAWGNIFRAQGINVFVLEDRQATTQNRDAAMTAATDYDILRWRTEEEAREFYGELYQPGRVTNTERNWRRRKGLS</sequence>
<dbReference type="AlphaFoldDB" id="Q5AQV5"/>
<accession>Q5AQV5</accession>
<evidence type="ECO:0000313" key="1">
    <source>
        <dbReference type="EMBL" id="CBF87406.1"/>
    </source>
</evidence>
<reference evidence="2" key="2">
    <citation type="journal article" date="2009" name="Fungal Genet. Biol.">
        <title>The 2008 update of the Aspergillus nidulans genome annotation: a community effort.</title>
        <authorList>
            <person name="Wortman J.R."/>
            <person name="Gilsenan J.M."/>
            <person name="Joardar V."/>
            <person name="Deegan J."/>
            <person name="Clutterbuck J."/>
            <person name="Andersen M.R."/>
            <person name="Archer D."/>
            <person name="Bencina M."/>
            <person name="Braus G."/>
            <person name="Coutinho P."/>
            <person name="von Dohren H."/>
            <person name="Doonan J."/>
            <person name="Driessen A.J."/>
            <person name="Durek P."/>
            <person name="Espeso E."/>
            <person name="Fekete E."/>
            <person name="Flipphi M."/>
            <person name="Estrada C.G."/>
            <person name="Geysens S."/>
            <person name="Goldman G."/>
            <person name="de Groot P.W."/>
            <person name="Hansen K."/>
            <person name="Harris S.D."/>
            <person name="Heinekamp T."/>
            <person name="Helmstaedt K."/>
            <person name="Henrissat B."/>
            <person name="Hofmann G."/>
            <person name="Homan T."/>
            <person name="Horio T."/>
            <person name="Horiuchi H."/>
            <person name="James S."/>
            <person name="Jones M."/>
            <person name="Karaffa L."/>
            <person name="Karanyi Z."/>
            <person name="Kato M."/>
            <person name="Keller N."/>
            <person name="Kelly D.E."/>
            <person name="Kiel J.A."/>
            <person name="Kim J.M."/>
            <person name="van der Klei I.J."/>
            <person name="Klis F.M."/>
            <person name="Kovalchuk A."/>
            <person name="Krasevec N."/>
            <person name="Kubicek C.P."/>
            <person name="Liu B."/>
            <person name="Maccabe A."/>
            <person name="Meyer V."/>
            <person name="Mirabito P."/>
            <person name="Miskei M."/>
            <person name="Mos M."/>
            <person name="Mullins J."/>
            <person name="Nelson D.R."/>
            <person name="Nielsen J."/>
            <person name="Oakley B.R."/>
            <person name="Osmani S.A."/>
            <person name="Pakula T."/>
            <person name="Paszewski A."/>
            <person name="Paulsen I."/>
            <person name="Pilsyk S."/>
            <person name="Pocsi I."/>
            <person name="Punt P.J."/>
            <person name="Ram A.F."/>
            <person name="Ren Q."/>
            <person name="Robellet X."/>
            <person name="Robson G."/>
            <person name="Seiboth B."/>
            <person name="van Solingen P."/>
            <person name="Specht T."/>
            <person name="Sun J."/>
            <person name="Taheri-Talesh N."/>
            <person name="Takeshita N."/>
            <person name="Ussery D."/>
            <person name="vanKuyk P.A."/>
            <person name="Visser H."/>
            <person name="van de Vondervoort P.J."/>
            <person name="de Vries R.P."/>
            <person name="Walton J."/>
            <person name="Xiang X."/>
            <person name="Xiong Y."/>
            <person name="Zeng A.P."/>
            <person name="Brandt B.W."/>
            <person name="Cornell M.J."/>
            <person name="van den Hondel C.A."/>
            <person name="Visser J."/>
            <person name="Oliver S.G."/>
            <person name="Turner G."/>
        </authorList>
    </citation>
    <scope>GENOME REANNOTATION</scope>
    <source>
        <strain evidence="2">FGSC A4 / ATCC 38163 / CBS 112.46 / NRRL 194 / M139</strain>
    </source>
</reference>